<dbReference type="PANTHER" id="PTHR30204">
    <property type="entry name" value="REDOX-CYCLING DRUG-SENSING TRANSCRIPTIONAL ACTIVATOR SOXR"/>
    <property type="match status" value="1"/>
</dbReference>
<dbReference type="Gene3D" id="3.60.40.10">
    <property type="entry name" value="PPM-type phosphatase domain"/>
    <property type="match status" value="1"/>
</dbReference>
<dbReference type="InterPro" id="IPR047057">
    <property type="entry name" value="MerR_fam"/>
</dbReference>
<dbReference type="InterPro" id="IPR009061">
    <property type="entry name" value="DNA-bd_dom_put_sf"/>
</dbReference>
<evidence type="ECO:0000256" key="1">
    <source>
        <dbReference type="ARBA" id="ARBA00023125"/>
    </source>
</evidence>
<reference evidence="4 5" key="1">
    <citation type="submission" date="2023-05" db="EMBL/GenBank/DDBJ databases">
        <title>Actinoplanes sp. NEAU-A12 genome sequencing.</title>
        <authorList>
            <person name="Wang Z.-S."/>
        </authorList>
    </citation>
    <scope>NUCLEOTIDE SEQUENCE [LARGE SCALE GENOMIC DNA]</scope>
    <source>
        <strain evidence="4 5">NEAU-A12</strain>
    </source>
</reference>
<dbReference type="RefSeq" id="WP_282762853.1">
    <property type="nucleotide sequence ID" value="NZ_JASCTH010000017.1"/>
</dbReference>
<dbReference type="InterPro" id="IPR000551">
    <property type="entry name" value="MerR-type_HTH_dom"/>
</dbReference>
<sequence>MRHLLTIGAFARAVRLSPKALRLYDELGLLRPAAVDSDSGYRFYDPEQLEQARLIAWLRRLDMPLARIRRVCELPAPEQAVEIAAYWERVLAETADRGRLAAFLVDHLSGRGSAMGETTTLGIRYAARSEAGPVRETNEDIAYAGPRLIAVADGIRGPGGDRASAAAVDALKPLETVTVAAGDLLGALAEAVRDAERAVGEIAGETSGEPGGWAAGDGPATTLTALFWSGSRLALAHIGDTRAYRLRDGELSLITHDHTYVRSLIEQGKLTEDEAATHPQRSLLVKALTGTGDASPDLSLHEAAAGDRYLLCSDGLAAAVGADELVTVLAGPGDPRQALDELIARAYAAGADDNVAGVVADVVRLDQAA</sequence>
<dbReference type="SMART" id="SM00332">
    <property type="entry name" value="PP2Cc"/>
    <property type="match status" value="1"/>
</dbReference>
<evidence type="ECO:0000259" key="3">
    <source>
        <dbReference type="PROSITE" id="PS51746"/>
    </source>
</evidence>
<organism evidence="4 5">
    <name type="scientific">Actinoplanes sandaracinus</name>
    <dbReference type="NCBI Taxonomy" id="3045177"/>
    <lineage>
        <taxon>Bacteria</taxon>
        <taxon>Bacillati</taxon>
        <taxon>Actinomycetota</taxon>
        <taxon>Actinomycetes</taxon>
        <taxon>Micromonosporales</taxon>
        <taxon>Micromonosporaceae</taxon>
        <taxon>Actinoplanes</taxon>
    </lineage>
</organism>
<dbReference type="SMART" id="SM00422">
    <property type="entry name" value="HTH_MERR"/>
    <property type="match status" value="1"/>
</dbReference>
<accession>A0ABT6WQ28</accession>
<keyword evidence="1" id="KW-0238">DNA-binding</keyword>
<dbReference type="Pfam" id="PF13672">
    <property type="entry name" value="PP2C_2"/>
    <property type="match status" value="1"/>
</dbReference>
<dbReference type="PANTHER" id="PTHR30204:SF97">
    <property type="entry name" value="MERR FAMILY REGULATORY PROTEIN"/>
    <property type="match status" value="1"/>
</dbReference>
<keyword evidence="5" id="KW-1185">Reference proteome</keyword>
<dbReference type="SUPFAM" id="SSF81606">
    <property type="entry name" value="PP2C-like"/>
    <property type="match status" value="1"/>
</dbReference>
<dbReference type="InterPro" id="IPR001932">
    <property type="entry name" value="PPM-type_phosphatase-like_dom"/>
</dbReference>
<dbReference type="InterPro" id="IPR036457">
    <property type="entry name" value="PPM-type-like_dom_sf"/>
</dbReference>
<dbReference type="SMART" id="SM00331">
    <property type="entry name" value="PP2C_SIG"/>
    <property type="match status" value="1"/>
</dbReference>
<dbReference type="PROSITE" id="PS51746">
    <property type="entry name" value="PPM_2"/>
    <property type="match status" value="1"/>
</dbReference>
<dbReference type="Gene3D" id="1.10.1660.10">
    <property type="match status" value="1"/>
</dbReference>
<dbReference type="EMBL" id="JASCTH010000017">
    <property type="protein sequence ID" value="MDI6101853.1"/>
    <property type="molecule type" value="Genomic_DNA"/>
</dbReference>
<feature type="domain" description="HTH merR-type" evidence="2">
    <location>
        <begin position="4"/>
        <end position="74"/>
    </location>
</feature>
<feature type="domain" description="PPM-type phosphatase" evidence="3">
    <location>
        <begin position="124"/>
        <end position="362"/>
    </location>
</feature>
<proteinExistence type="predicted"/>
<dbReference type="CDD" id="cd01107">
    <property type="entry name" value="HTH_BmrR"/>
    <property type="match status" value="1"/>
</dbReference>
<evidence type="ECO:0000313" key="4">
    <source>
        <dbReference type="EMBL" id="MDI6101853.1"/>
    </source>
</evidence>
<protein>
    <submittedName>
        <fullName evidence="4">MerR family transcriptional regulator</fullName>
    </submittedName>
</protein>
<gene>
    <name evidence="4" type="ORF">QLQ12_24840</name>
</gene>
<dbReference type="Proteomes" id="UP001241758">
    <property type="component" value="Unassembled WGS sequence"/>
</dbReference>
<dbReference type="Pfam" id="PF13411">
    <property type="entry name" value="MerR_1"/>
    <property type="match status" value="1"/>
</dbReference>
<evidence type="ECO:0000313" key="5">
    <source>
        <dbReference type="Proteomes" id="UP001241758"/>
    </source>
</evidence>
<dbReference type="SUPFAM" id="SSF46955">
    <property type="entry name" value="Putative DNA-binding domain"/>
    <property type="match status" value="1"/>
</dbReference>
<dbReference type="CDD" id="cd00143">
    <property type="entry name" value="PP2Cc"/>
    <property type="match status" value="1"/>
</dbReference>
<name>A0ABT6WQ28_9ACTN</name>
<comment type="caution">
    <text evidence="4">The sequence shown here is derived from an EMBL/GenBank/DDBJ whole genome shotgun (WGS) entry which is preliminary data.</text>
</comment>
<dbReference type="PROSITE" id="PS00552">
    <property type="entry name" value="HTH_MERR_1"/>
    <property type="match status" value="1"/>
</dbReference>
<dbReference type="PROSITE" id="PS50937">
    <property type="entry name" value="HTH_MERR_2"/>
    <property type="match status" value="1"/>
</dbReference>
<evidence type="ECO:0000259" key="2">
    <source>
        <dbReference type="PROSITE" id="PS50937"/>
    </source>
</evidence>